<dbReference type="PANTHER" id="PTHR16088:SF3">
    <property type="entry name" value="GON-4-LIKE PROTEIN"/>
    <property type="match status" value="1"/>
</dbReference>
<dbReference type="SMART" id="SM00717">
    <property type="entry name" value="SANT"/>
    <property type="match status" value="1"/>
</dbReference>
<dbReference type="PROSITE" id="PS51477">
    <property type="entry name" value="PAH"/>
    <property type="match status" value="1"/>
</dbReference>
<keyword evidence="3" id="KW-0804">Transcription</keyword>
<dbReference type="PANTHER" id="PTHR16088">
    <property type="entry name" value="YY1 ASSOCIATED PROTEIN-RELATED"/>
    <property type="match status" value="1"/>
</dbReference>
<dbReference type="PROSITE" id="PS51294">
    <property type="entry name" value="HTH_MYB"/>
    <property type="match status" value="1"/>
</dbReference>
<feature type="domain" description="Myb-like" evidence="7">
    <location>
        <begin position="1279"/>
        <end position="1325"/>
    </location>
</feature>
<feature type="region of interest" description="Disordered" evidence="6">
    <location>
        <begin position="1220"/>
        <end position="1280"/>
    </location>
</feature>
<gene>
    <name evidence="9" type="ORF">RN001_000217</name>
</gene>
<evidence type="ECO:0000259" key="8">
    <source>
        <dbReference type="PROSITE" id="PS51294"/>
    </source>
</evidence>
<dbReference type="InterPro" id="IPR036600">
    <property type="entry name" value="PAH_sf"/>
</dbReference>
<evidence type="ECO:0000313" key="10">
    <source>
        <dbReference type="Proteomes" id="UP001353858"/>
    </source>
</evidence>
<dbReference type="Proteomes" id="UP001353858">
    <property type="component" value="Unassembled WGS sequence"/>
</dbReference>
<dbReference type="Gene3D" id="1.20.1160.11">
    <property type="entry name" value="Paired amphipathic helix"/>
    <property type="match status" value="1"/>
</dbReference>
<evidence type="ECO:0000256" key="6">
    <source>
        <dbReference type="SAM" id="MobiDB-lite"/>
    </source>
</evidence>
<dbReference type="Gene3D" id="1.10.10.60">
    <property type="entry name" value="Homeodomain-like"/>
    <property type="match status" value="1"/>
</dbReference>
<dbReference type="GO" id="GO:0003712">
    <property type="term" value="F:transcription coregulator activity"/>
    <property type="evidence" value="ECO:0007669"/>
    <property type="project" value="TreeGrafter"/>
</dbReference>
<name>A0AAN7PJS7_9COLE</name>
<feature type="compositionally biased region" description="Acidic residues" evidence="6">
    <location>
        <begin position="1248"/>
        <end position="1257"/>
    </location>
</feature>
<reference evidence="10" key="1">
    <citation type="submission" date="2023-01" db="EMBL/GenBank/DDBJ databases">
        <title>Key to firefly adult light organ development and bioluminescence: homeobox transcription factors regulate luciferase expression and transportation to peroxisome.</title>
        <authorList>
            <person name="Fu X."/>
        </authorList>
    </citation>
    <scope>NUCLEOTIDE SEQUENCE [LARGE SCALE GENOMIC DNA]</scope>
</reference>
<dbReference type="InterPro" id="IPR052435">
    <property type="entry name" value="YY1-Transcr_Regul"/>
</dbReference>
<dbReference type="SUPFAM" id="SSF46689">
    <property type="entry name" value="Homeodomain-like"/>
    <property type="match status" value="1"/>
</dbReference>
<feature type="compositionally biased region" description="Polar residues" evidence="6">
    <location>
        <begin position="761"/>
        <end position="770"/>
    </location>
</feature>
<feature type="compositionally biased region" description="Acidic residues" evidence="6">
    <location>
        <begin position="782"/>
        <end position="796"/>
    </location>
</feature>
<feature type="region of interest" description="Disordered" evidence="6">
    <location>
        <begin position="761"/>
        <end position="796"/>
    </location>
</feature>
<keyword evidence="10" id="KW-1185">Reference proteome</keyword>
<sequence>METLDNLSDGDLSDDALRIVLESPKRKTKKPKLTKKLNPSEIEIIDGIEQELEETLDAKAAKINLTTSNVKNILRQVVTNEHVLALVRQSEDPKVTNGVPFEPKLTRAKAKELFPSPTIPWTNPSVASSAVQKLITDELAEDSSGDEYVPAEEESEDDPDTSILSESELRSVSPPTPVKEPESPNEIHWTDDGIFKIPPIKAKQQEEEEANIALRTRSKLCLSSTPLEVIEEAFIPPDITTDMYDMHCDDDDWHDFLKKFTRPLDEVTKPSEDEEHDPEYNILADEEIDEVDKEELRADKAVKVTRKELNDMLAELFEYADNFGEHQNLGTTVSQPEAGANDSVVVANTSIQDGGVSGDVFNTETSTMNYDALKLDQKLLLEQQIRQQVQLLTQHCLLSYQHPEYHNMSHQFKEILLNYKYLSECKQNSMFNACNLAKAIDLVEYWETQFQLDTDEIKEVKEYVCRVLHESITNKAAGIEYVVTFPPLLMETIAKSDVFIYPDLLPMIPFKSLSLFSKKIDTYTTSEDQLIALGLEKFIPSLAADKSNLNNFGQVKLKKACSLIQTYLLSTKDLTKLYCHVFNSRNPRSSANPIKYYFEYKMAPVVIHYVRCLNDFGILAPFKRKKETLPHLWKLYLNPNTIQQTSHPLQTPITKVQRPPAYNKKFTNKNSRRKLRTPLVNKKTNNSDKLQFSSTPQRSVCKRKLEEYFSSPQASKLDGISSNIRTLKFNSSIFHKLKVSPNKMLPSMPFLDLFSNNDDFSGVSPSSSNQKETELGYTAEGDNMDCEDEEETAEKDNEDDINALMVASSTIKSGTNRRNLSGAEKKRIKFRKEYLANLTMLSPEDPTYLQEKAQSYAQAYFDKAKERLRPEEYSQFTEILNDFDENTSNVVELYKKIQGIIGENHSDLMEEFLTFLTPSQAKDIGKLIPYYMINNMSLFLRKLELYFKEQPAQLRKIYRSLTYLTTCMDVNMERVKSAILPLLKGNNLLTDWFLQIFPCEPPPPSLLKGVWEQIDARREFSSTDVYESITVPEMEDQYGGINCVCSCHETEELMFKSKSQHCIPCGIKFFQGRVYIQTGKGLRLANVIFNGPSNVDHNLRLNGLTIDKRKRRSEVSPSKQFTSPTKDGQDEVRLVCDSEDDGEFIRKRGRISRSPRKKKVKFRDVHEKLCTSESAEVPNDSRDDSFNLQGLLDCEHLESSETFTKADTNEWDCNTSIESVEIRQSPEHSAESESEFCEESSQDNINTETDDSAEEIESMSNSPIHSDNSNSNNPEEDVSWTRDEDKIILETLQKEGGKDEAFVRISEILGNRSVSQIKERFHTLMNLLQKMTNVGGSEEVSPQNHK</sequence>
<evidence type="ECO:0000256" key="5">
    <source>
        <dbReference type="PROSITE-ProRule" id="PRU00810"/>
    </source>
</evidence>
<dbReference type="InterPro" id="IPR017930">
    <property type="entry name" value="Myb_dom"/>
</dbReference>
<keyword evidence="4 5" id="KW-0539">Nucleus</keyword>
<dbReference type="GO" id="GO:0006355">
    <property type="term" value="P:regulation of DNA-templated transcription"/>
    <property type="evidence" value="ECO:0007669"/>
    <property type="project" value="InterPro"/>
</dbReference>
<accession>A0AAN7PJS7</accession>
<dbReference type="GO" id="GO:0005634">
    <property type="term" value="C:nucleus"/>
    <property type="evidence" value="ECO:0007669"/>
    <property type="project" value="UniProtKB-SubCell"/>
</dbReference>
<evidence type="ECO:0008006" key="11">
    <source>
        <dbReference type="Google" id="ProtNLM"/>
    </source>
</evidence>
<proteinExistence type="predicted"/>
<dbReference type="SUPFAM" id="SSF47762">
    <property type="entry name" value="PAH2 domain"/>
    <property type="match status" value="1"/>
</dbReference>
<dbReference type="InterPro" id="IPR001005">
    <property type="entry name" value="SANT/Myb"/>
</dbReference>
<evidence type="ECO:0000259" key="7">
    <source>
        <dbReference type="PROSITE" id="PS50090"/>
    </source>
</evidence>
<feature type="compositionally biased region" description="Acidic residues" evidence="6">
    <location>
        <begin position="1232"/>
        <end position="1241"/>
    </location>
</feature>
<feature type="compositionally biased region" description="Acidic residues" evidence="6">
    <location>
        <begin position="139"/>
        <end position="160"/>
    </location>
</feature>
<evidence type="ECO:0000256" key="4">
    <source>
        <dbReference type="ARBA" id="ARBA00023242"/>
    </source>
</evidence>
<dbReference type="Pfam" id="PF21227">
    <property type="entry name" value="Myb_DNA-binding_7"/>
    <property type="match status" value="1"/>
</dbReference>
<dbReference type="PROSITE" id="PS50090">
    <property type="entry name" value="MYB_LIKE"/>
    <property type="match status" value="1"/>
</dbReference>
<feature type="region of interest" description="Disordered" evidence="6">
    <location>
        <begin position="139"/>
        <end position="193"/>
    </location>
</feature>
<protein>
    <recommendedName>
        <fullName evidence="11">GON-4-like protein</fullName>
    </recommendedName>
</protein>
<organism evidence="9 10">
    <name type="scientific">Aquatica leii</name>
    <dbReference type="NCBI Taxonomy" id="1421715"/>
    <lineage>
        <taxon>Eukaryota</taxon>
        <taxon>Metazoa</taxon>
        <taxon>Ecdysozoa</taxon>
        <taxon>Arthropoda</taxon>
        <taxon>Hexapoda</taxon>
        <taxon>Insecta</taxon>
        <taxon>Pterygota</taxon>
        <taxon>Neoptera</taxon>
        <taxon>Endopterygota</taxon>
        <taxon>Coleoptera</taxon>
        <taxon>Polyphaga</taxon>
        <taxon>Elateriformia</taxon>
        <taxon>Elateroidea</taxon>
        <taxon>Lampyridae</taxon>
        <taxon>Luciolinae</taxon>
        <taxon>Aquatica</taxon>
    </lineage>
</organism>
<dbReference type="Pfam" id="PF02671">
    <property type="entry name" value="PAH"/>
    <property type="match status" value="1"/>
</dbReference>
<dbReference type="InterPro" id="IPR003822">
    <property type="entry name" value="PAH"/>
</dbReference>
<evidence type="ECO:0000313" key="9">
    <source>
        <dbReference type="EMBL" id="KAK4883946.1"/>
    </source>
</evidence>
<evidence type="ECO:0000256" key="3">
    <source>
        <dbReference type="ARBA" id="ARBA00023163"/>
    </source>
</evidence>
<evidence type="ECO:0000256" key="2">
    <source>
        <dbReference type="ARBA" id="ARBA00023015"/>
    </source>
</evidence>
<evidence type="ECO:0000256" key="1">
    <source>
        <dbReference type="ARBA" id="ARBA00004123"/>
    </source>
</evidence>
<comment type="caution">
    <text evidence="9">The sequence shown here is derived from an EMBL/GenBank/DDBJ whole genome shotgun (WGS) entry which is preliminary data.</text>
</comment>
<comment type="subcellular location">
    <subcellularLocation>
        <location evidence="1 5">Nucleus</location>
    </subcellularLocation>
</comment>
<feature type="compositionally biased region" description="Basic and acidic residues" evidence="6">
    <location>
        <begin position="1220"/>
        <end position="1231"/>
    </location>
</feature>
<dbReference type="InterPro" id="IPR009057">
    <property type="entry name" value="Homeodomain-like_sf"/>
</dbReference>
<feature type="domain" description="HTH myb-type" evidence="8">
    <location>
        <begin position="1279"/>
        <end position="1329"/>
    </location>
</feature>
<keyword evidence="2" id="KW-0805">Transcription regulation</keyword>
<dbReference type="EMBL" id="JARPUR010000001">
    <property type="protein sequence ID" value="KAK4883946.1"/>
    <property type="molecule type" value="Genomic_DNA"/>
</dbReference>